<dbReference type="Pfam" id="PF05145">
    <property type="entry name" value="AbrB"/>
    <property type="match status" value="1"/>
</dbReference>
<evidence type="ECO:0000256" key="1">
    <source>
        <dbReference type="SAM" id="Phobius"/>
    </source>
</evidence>
<keyword evidence="1" id="KW-0472">Membrane</keyword>
<dbReference type="OrthoDB" id="7157734at2"/>
<dbReference type="GO" id="GO:0016020">
    <property type="term" value="C:membrane"/>
    <property type="evidence" value="ECO:0007669"/>
    <property type="project" value="InterPro"/>
</dbReference>
<keyword evidence="3" id="KW-1185">Reference proteome</keyword>
<dbReference type="NCBIfam" id="TIGR03082">
    <property type="entry name" value="Gneg_AbrB_dup"/>
    <property type="match status" value="2"/>
</dbReference>
<dbReference type="Proteomes" id="UP000218023">
    <property type="component" value="Unassembled WGS sequence"/>
</dbReference>
<keyword evidence="2" id="KW-0560">Oxidoreductase</keyword>
<dbReference type="InterPro" id="IPR007820">
    <property type="entry name" value="AbrB_fam"/>
</dbReference>
<accession>A0A2A2GGT1</accession>
<organism evidence="2 3">
    <name type="scientific">Paracoccus salipaludis</name>
    <dbReference type="NCBI Taxonomy" id="2032623"/>
    <lineage>
        <taxon>Bacteria</taxon>
        <taxon>Pseudomonadati</taxon>
        <taxon>Pseudomonadota</taxon>
        <taxon>Alphaproteobacteria</taxon>
        <taxon>Rhodobacterales</taxon>
        <taxon>Paracoccaceae</taxon>
        <taxon>Paracoccus</taxon>
    </lineage>
</organism>
<dbReference type="InterPro" id="IPR017516">
    <property type="entry name" value="AbrB_dup"/>
</dbReference>
<keyword evidence="1" id="KW-0812">Transmembrane</keyword>
<dbReference type="RefSeq" id="WP_095641267.1">
    <property type="nucleotide sequence ID" value="NZ_NSJZ01000022.1"/>
</dbReference>
<dbReference type="PIRSF" id="PIRSF038991">
    <property type="entry name" value="Protein_AbrB"/>
    <property type="match status" value="1"/>
</dbReference>
<dbReference type="GO" id="GO:0004497">
    <property type="term" value="F:monooxygenase activity"/>
    <property type="evidence" value="ECO:0007669"/>
    <property type="project" value="UniProtKB-KW"/>
</dbReference>
<comment type="caution">
    <text evidence="2">The sequence shown here is derived from an EMBL/GenBank/DDBJ whole genome shotgun (WGS) entry which is preliminary data.</text>
</comment>
<dbReference type="GO" id="GO:0010468">
    <property type="term" value="P:regulation of gene expression"/>
    <property type="evidence" value="ECO:0007669"/>
    <property type="project" value="InterPro"/>
</dbReference>
<keyword evidence="2" id="KW-0503">Monooxygenase</keyword>
<reference evidence="2 3" key="1">
    <citation type="submission" date="2017-09" db="EMBL/GenBank/DDBJ databases">
        <title>Paracoccus alkalisoli sp. nov., isolated from saline alkaline soil.</title>
        <authorList>
            <person name="Dong X."/>
            <person name="Zhang G."/>
        </authorList>
    </citation>
    <scope>NUCLEOTIDE SEQUENCE [LARGE SCALE GENOMIC DNA]</scope>
    <source>
        <strain evidence="2 3">WN007</strain>
    </source>
</reference>
<protein>
    <submittedName>
        <fullName evidence="2">Ammonia monooxygenase</fullName>
    </submittedName>
</protein>
<feature type="transmembrane region" description="Helical" evidence="1">
    <location>
        <begin position="14"/>
        <end position="34"/>
    </location>
</feature>
<name>A0A2A2GGT1_9RHOB</name>
<proteinExistence type="predicted"/>
<feature type="transmembrane region" description="Helical" evidence="1">
    <location>
        <begin position="302"/>
        <end position="321"/>
    </location>
</feature>
<dbReference type="PANTHER" id="PTHR38457">
    <property type="entry name" value="REGULATOR ABRB-RELATED"/>
    <property type="match status" value="1"/>
</dbReference>
<keyword evidence="1" id="KW-1133">Transmembrane helix</keyword>
<dbReference type="EMBL" id="NSJZ01000022">
    <property type="protein sequence ID" value="PAU96075.1"/>
    <property type="molecule type" value="Genomic_DNA"/>
</dbReference>
<feature type="transmembrane region" description="Helical" evidence="1">
    <location>
        <begin position="91"/>
        <end position="114"/>
    </location>
</feature>
<evidence type="ECO:0000313" key="3">
    <source>
        <dbReference type="Proteomes" id="UP000218023"/>
    </source>
</evidence>
<feature type="transmembrane region" description="Helical" evidence="1">
    <location>
        <begin position="215"/>
        <end position="234"/>
    </location>
</feature>
<sequence length="359" mass="36168">MARSVLSRPGLRRLGLELATAASAAMGAGLAAALGLPAAWLLGAMIATAAAALAGLPVGLNRAAREIAFLLLGISIGSGVTPEILGQVQAWPGSIALLVASIAATMAVSSGYLTRVHGWDRTTARFASMPGAFSSVAVLAANSSADLPRVILAQSLRVFTLVALMPPVLSMASGTPPAGPAGRSAQSVNSPAEALTVFQAGGAVAVLLNRLRVPAGTLLGAMVVSAGLHAAGLVHGRFPQPLIILGFIATGAVIGARFRGTTLRTVIRTVPGASVSILLALGVSALFAVAGAWMLALPFGQLWLAYAPGGVEAMAAMALVLKLEPAFVGTHHVLRILGLNLVGPLWLRAPRRAGKGRGA</sequence>
<dbReference type="PANTHER" id="PTHR38457:SF1">
    <property type="entry name" value="REGULATOR ABRB-RELATED"/>
    <property type="match status" value="1"/>
</dbReference>
<feature type="transmembrane region" description="Helical" evidence="1">
    <location>
        <begin position="67"/>
        <end position="85"/>
    </location>
</feature>
<dbReference type="AlphaFoldDB" id="A0A2A2GGT1"/>
<evidence type="ECO:0000313" key="2">
    <source>
        <dbReference type="EMBL" id="PAU96075.1"/>
    </source>
</evidence>
<feature type="transmembrane region" description="Helical" evidence="1">
    <location>
        <begin position="270"/>
        <end position="296"/>
    </location>
</feature>
<gene>
    <name evidence="2" type="ORF">CK240_15665</name>
</gene>
<feature type="transmembrane region" description="Helical" evidence="1">
    <location>
        <begin position="40"/>
        <end position="60"/>
    </location>
</feature>
<feature type="transmembrane region" description="Helical" evidence="1">
    <location>
        <begin position="240"/>
        <end position="258"/>
    </location>
</feature>